<dbReference type="SUPFAM" id="SSF55920">
    <property type="entry name" value="Creatinase/aminopeptidase"/>
    <property type="match status" value="1"/>
</dbReference>
<sequence>MSIYEARLARIREWMQTENVGVLLVTSPPNVYYLTGFDCHPHERFMALCLTDKGDQALFVPTLEKEEAQKTGFANIVTVSDTDDPMQKLRETLGDAPYGTLAVEKQHMTVARFEQLQTVFGEGKAVAAEDLLLGMRLRKDRDEVAIMKKAAEIADRAVEAGVAAIAVGKTEQELVAVVESTMMALGASGTSFSTIVLAGEKSALPHGSPGSRTIAPGDFVLFDLGAVYEGYCSDITRTVVVGTVSDKQREIYETVLAANLAGIAATKAGRPAKEVDQAARDVIEQAGYGEYFTHRVGHGLGIEVHEFPSMHGNNEQEMVPGMAFTIEPGIYVPEVGGVRIEDDVIVTEDGVEILTSYPKDLQIIPV</sequence>
<accession>A0A1Y0INP7</accession>
<dbReference type="InterPro" id="IPR000994">
    <property type="entry name" value="Pept_M24"/>
</dbReference>
<dbReference type="CDD" id="cd01092">
    <property type="entry name" value="APP-like"/>
    <property type="match status" value="1"/>
</dbReference>
<evidence type="ECO:0000256" key="2">
    <source>
        <dbReference type="ARBA" id="ARBA00008766"/>
    </source>
</evidence>
<reference evidence="10" key="1">
    <citation type="submission" date="2017-05" db="EMBL/GenBank/DDBJ databases">
        <authorList>
            <person name="Sung H."/>
        </authorList>
    </citation>
    <scope>NUCLEOTIDE SEQUENCE [LARGE SCALE GENOMIC DNA]</scope>
    <source>
        <strain evidence="10">AR23208</strain>
    </source>
</reference>
<evidence type="ECO:0000313" key="9">
    <source>
        <dbReference type="EMBL" id="ARU61880.1"/>
    </source>
</evidence>
<keyword evidence="5" id="KW-0464">Manganese</keyword>
<evidence type="ECO:0000259" key="8">
    <source>
        <dbReference type="Pfam" id="PF01321"/>
    </source>
</evidence>
<dbReference type="GO" id="GO:0046872">
    <property type="term" value="F:metal ion binding"/>
    <property type="evidence" value="ECO:0007669"/>
    <property type="project" value="UniProtKB-KW"/>
</dbReference>
<dbReference type="Gene3D" id="3.90.230.10">
    <property type="entry name" value="Creatinase/methionine aminopeptidase superfamily"/>
    <property type="match status" value="1"/>
</dbReference>
<gene>
    <name evidence="9" type="ORF">CBW65_13190</name>
</gene>
<evidence type="ECO:0000256" key="6">
    <source>
        <dbReference type="RuleBase" id="RU000590"/>
    </source>
</evidence>
<dbReference type="RefSeq" id="WP_087457250.1">
    <property type="nucleotide sequence ID" value="NZ_CP021434.1"/>
</dbReference>
<dbReference type="OrthoDB" id="9806388at2"/>
<dbReference type="InterPro" id="IPR000587">
    <property type="entry name" value="Creatinase_N"/>
</dbReference>
<comment type="similarity">
    <text evidence="2 6">Belongs to the peptidase M24B family.</text>
</comment>
<evidence type="ECO:0000256" key="4">
    <source>
        <dbReference type="ARBA" id="ARBA00022801"/>
    </source>
</evidence>
<dbReference type="SUPFAM" id="SSF53092">
    <property type="entry name" value="Creatinase/prolidase N-terminal domain"/>
    <property type="match status" value="1"/>
</dbReference>
<protein>
    <submittedName>
        <fullName evidence="9">Peptidase M24 family protein</fullName>
    </submittedName>
</protein>
<dbReference type="KEGG" id="tum:CBW65_13190"/>
<evidence type="ECO:0000256" key="3">
    <source>
        <dbReference type="ARBA" id="ARBA00022723"/>
    </source>
</evidence>
<dbReference type="PANTHER" id="PTHR46112">
    <property type="entry name" value="AMINOPEPTIDASE"/>
    <property type="match status" value="1"/>
</dbReference>
<dbReference type="InterPro" id="IPR001131">
    <property type="entry name" value="Peptidase_M24B_aminopep-P_CS"/>
</dbReference>
<comment type="cofactor">
    <cofactor evidence="1">
        <name>Mn(2+)</name>
        <dbReference type="ChEBI" id="CHEBI:29035"/>
    </cofactor>
</comment>
<evidence type="ECO:0000256" key="5">
    <source>
        <dbReference type="ARBA" id="ARBA00023211"/>
    </source>
</evidence>
<dbReference type="PROSITE" id="PS00491">
    <property type="entry name" value="PROLINE_PEPTIDASE"/>
    <property type="match status" value="1"/>
</dbReference>
<dbReference type="GO" id="GO:0016787">
    <property type="term" value="F:hydrolase activity"/>
    <property type="evidence" value="ECO:0007669"/>
    <property type="project" value="UniProtKB-KW"/>
</dbReference>
<dbReference type="Pfam" id="PF00557">
    <property type="entry name" value="Peptidase_M24"/>
    <property type="match status" value="1"/>
</dbReference>
<feature type="domain" description="Creatinase N-terminal" evidence="8">
    <location>
        <begin position="7"/>
        <end position="137"/>
    </location>
</feature>
<dbReference type="PANTHER" id="PTHR46112:SF10">
    <property type="entry name" value="DIPEPTIDASE YKVY-RELATED"/>
    <property type="match status" value="1"/>
</dbReference>
<dbReference type="EMBL" id="CP021434">
    <property type="protein sequence ID" value="ARU61880.1"/>
    <property type="molecule type" value="Genomic_DNA"/>
</dbReference>
<proteinExistence type="inferred from homology"/>
<keyword evidence="4" id="KW-0378">Hydrolase</keyword>
<dbReference type="AlphaFoldDB" id="A0A1Y0INP7"/>
<name>A0A1Y0INP7_9BACL</name>
<dbReference type="InterPro" id="IPR029149">
    <property type="entry name" value="Creatin/AminoP/Spt16_N"/>
</dbReference>
<keyword evidence="3 6" id="KW-0479">Metal-binding</keyword>
<dbReference type="FunFam" id="3.90.230.10:FF:000014">
    <property type="entry name" value="Aminopeptidase P family protein"/>
    <property type="match status" value="1"/>
</dbReference>
<keyword evidence="10" id="KW-1185">Reference proteome</keyword>
<dbReference type="Pfam" id="PF01321">
    <property type="entry name" value="Creatinase_N"/>
    <property type="match status" value="1"/>
</dbReference>
<dbReference type="InterPro" id="IPR050659">
    <property type="entry name" value="Peptidase_M24B"/>
</dbReference>
<dbReference type="Proteomes" id="UP000195437">
    <property type="component" value="Chromosome"/>
</dbReference>
<evidence type="ECO:0000313" key="10">
    <source>
        <dbReference type="Proteomes" id="UP000195437"/>
    </source>
</evidence>
<evidence type="ECO:0000256" key="1">
    <source>
        <dbReference type="ARBA" id="ARBA00001936"/>
    </source>
</evidence>
<organism evidence="9 10">
    <name type="scientific">Tumebacillus avium</name>
    <dbReference type="NCBI Taxonomy" id="1903704"/>
    <lineage>
        <taxon>Bacteria</taxon>
        <taxon>Bacillati</taxon>
        <taxon>Bacillota</taxon>
        <taxon>Bacilli</taxon>
        <taxon>Bacillales</taxon>
        <taxon>Alicyclobacillaceae</taxon>
        <taxon>Tumebacillus</taxon>
    </lineage>
</organism>
<dbReference type="Gene3D" id="3.40.350.10">
    <property type="entry name" value="Creatinase/prolidase N-terminal domain"/>
    <property type="match status" value="1"/>
</dbReference>
<feature type="domain" description="Peptidase M24" evidence="7">
    <location>
        <begin position="146"/>
        <end position="348"/>
    </location>
</feature>
<dbReference type="InterPro" id="IPR036005">
    <property type="entry name" value="Creatinase/aminopeptidase-like"/>
</dbReference>
<evidence type="ECO:0000259" key="7">
    <source>
        <dbReference type="Pfam" id="PF00557"/>
    </source>
</evidence>